<dbReference type="InterPro" id="IPR013538">
    <property type="entry name" value="ASHA1/2-like_C"/>
</dbReference>
<dbReference type="RefSeq" id="WP_114442135.1">
    <property type="nucleotide sequence ID" value="NZ_QOZG01000009.1"/>
</dbReference>
<name>A0A368K2D4_9HYPH</name>
<reference evidence="3 4" key="1">
    <citation type="submission" date="2018-07" db="EMBL/GenBank/DDBJ databases">
        <title>The draft genome of Phyllobacterium salinisoli.</title>
        <authorList>
            <person name="Liu L."/>
            <person name="Li L."/>
            <person name="Zhang X."/>
            <person name="Liang L."/>
        </authorList>
    </citation>
    <scope>NUCLEOTIDE SEQUENCE [LARGE SCALE GENOMIC DNA]</scope>
    <source>
        <strain evidence="3 4">LLAN61</strain>
    </source>
</reference>
<feature type="domain" description="Activator of Hsp90 ATPase homologue 1/2-like C-terminal" evidence="2">
    <location>
        <begin position="14"/>
        <end position="136"/>
    </location>
</feature>
<dbReference type="AlphaFoldDB" id="A0A368K2D4"/>
<comment type="caution">
    <text evidence="3">The sequence shown here is derived from an EMBL/GenBank/DDBJ whole genome shotgun (WGS) entry which is preliminary data.</text>
</comment>
<dbReference type="SUPFAM" id="SSF55961">
    <property type="entry name" value="Bet v1-like"/>
    <property type="match status" value="1"/>
</dbReference>
<sequence length="164" mass="18442">MKPEFRVSARIAKPIAEVFDAVVNPTKLSSYFTTMKGASAPLTPGATVVWWGEVPVEVDEVLADKRIVLRWDASNATDGKTAYKTRIEMNFEPLEDGATLVTIAETGWREDPEGQRASYRNCEGWTQMLCCMKAFVEHGINLREGYYQSELRGDYACEPKPEIQ</sequence>
<dbReference type="Pfam" id="PF08327">
    <property type="entry name" value="AHSA1"/>
    <property type="match status" value="1"/>
</dbReference>
<dbReference type="InterPro" id="IPR023393">
    <property type="entry name" value="START-like_dom_sf"/>
</dbReference>
<dbReference type="Gene3D" id="3.30.530.20">
    <property type="match status" value="1"/>
</dbReference>
<evidence type="ECO:0000313" key="3">
    <source>
        <dbReference type="EMBL" id="RCS22140.1"/>
    </source>
</evidence>
<organism evidence="3 4">
    <name type="scientific">Phyllobacterium salinisoli</name>
    <dbReference type="NCBI Taxonomy" id="1899321"/>
    <lineage>
        <taxon>Bacteria</taxon>
        <taxon>Pseudomonadati</taxon>
        <taxon>Pseudomonadota</taxon>
        <taxon>Alphaproteobacteria</taxon>
        <taxon>Hyphomicrobiales</taxon>
        <taxon>Phyllobacteriaceae</taxon>
        <taxon>Phyllobacterium</taxon>
    </lineage>
</organism>
<dbReference type="EMBL" id="QOZG01000009">
    <property type="protein sequence ID" value="RCS22140.1"/>
    <property type="molecule type" value="Genomic_DNA"/>
</dbReference>
<keyword evidence="4" id="KW-1185">Reference proteome</keyword>
<gene>
    <name evidence="3" type="ORF">DUT91_19245</name>
</gene>
<comment type="similarity">
    <text evidence="1">Belongs to the AHA1 family.</text>
</comment>
<evidence type="ECO:0000313" key="4">
    <source>
        <dbReference type="Proteomes" id="UP000253420"/>
    </source>
</evidence>
<evidence type="ECO:0000259" key="2">
    <source>
        <dbReference type="Pfam" id="PF08327"/>
    </source>
</evidence>
<dbReference type="OrthoDB" id="9806378at2"/>
<accession>A0A368K2D4</accession>
<proteinExistence type="inferred from homology"/>
<evidence type="ECO:0000256" key="1">
    <source>
        <dbReference type="ARBA" id="ARBA00006817"/>
    </source>
</evidence>
<protein>
    <submittedName>
        <fullName evidence="3">ATPase</fullName>
    </submittedName>
</protein>
<dbReference type="Proteomes" id="UP000253420">
    <property type="component" value="Unassembled WGS sequence"/>
</dbReference>